<gene>
    <name evidence="2" type="ORF">PsYK624_052680</name>
</gene>
<dbReference type="Proteomes" id="UP000703269">
    <property type="component" value="Unassembled WGS sequence"/>
</dbReference>
<feature type="compositionally biased region" description="Low complexity" evidence="1">
    <location>
        <begin position="103"/>
        <end position="112"/>
    </location>
</feature>
<feature type="region of interest" description="Disordered" evidence="1">
    <location>
        <begin position="103"/>
        <end position="123"/>
    </location>
</feature>
<evidence type="ECO:0000313" key="2">
    <source>
        <dbReference type="EMBL" id="GJE89173.1"/>
    </source>
</evidence>
<dbReference type="AlphaFoldDB" id="A0A9P3LCG9"/>
<evidence type="ECO:0000313" key="3">
    <source>
        <dbReference type="Proteomes" id="UP000703269"/>
    </source>
</evidence>
<sequence length="123" mass="13645">MSADSTHIRASMDNFSIYSDILQINELKGELSSANIDEDYRLAPLASENGYVCGGDPSVPNGAYRVYLNRADDDSGEEMVDELNADEDDDEFYADTDAFFDTAQKRSPSARSPAPPRRARLRL</sequence>
<accession>A0A9P3LCG9</accession>
<keyword evidence="3" id="KW-1185">Reference proteome</keyword>
<name>A0A9P3LCG9_9APHY</name>
<dbReference type="EMBL" id="BPQB01000012">
    <property type="protein sequence ID" value="GJE89173.1"/>
    <property type="molecule type" value="Genomic_DNA"/>
</dbReference>
<evidence type="ECO:0000256" key="1">
    <source>
        <dbReference type="SAM" id="MobiDB-lite"/>
    </source>
</evidence>
<organism evidence="2 3">
    <name type="scientific">Phanerochaete sordida</name>
    <dbReference type="NCBI Taxonomy" id="48140"/>
    <lineage>
        <taxon>Eukaryota</taxon>
        <taxon>Fungi</taxon>
        <taxon>Dikarya</taxon>
        <taxon>Basidiomycota</taxon>
        <taxon>Agaricomycotina</taxon>
        <taxon>Agaricomycetes</taxon>
        <taxon>Polyporales</taxon>
        <taxon>Phanerochaetaceae</taxon>
        <taxon>Phanerochaete</taxon>
    </lineage>
</organism>
<reference evidence="2 3" key="1">
    <citation type="submission" date="2021-08" db="EMBL/GenBank/DDBJ databases">
        <title>Draft Genome Sequence of Phanerochaete sordida strain YK-624.</title>
        <authorList>
            <person name="Mori T."/>
            <person name="Dohra H."/>
            <person name="Suzuki T."/>
            <person name="Kawagishi H."/>
            <person name="Hirai H."/>
        </authorList>
    </citation>
    <scope>NUCLEOTIDE SEQUENCE [LARGE SCALE GENOMIC DNA]</scope>
    <source>
        <strain evidence="2 3">YK-624</strain>
    </source>
</reference>
<protein>
    <submittedName>
        <fullName evidence="2">Uncharacterized protein</fullName>
    </submittedName>
</protein>
<proteinExistence type="predicted"/>
<comment type="caution">
    <text evidence="2">The sequence shown here is derived from an EMBL/GenBank/DDBJ whole genome shotgun (WGS) entry which is preliminary data.</text>
</comment>